<dbReference type="Pfam" id="PF00652">
    <property type="entry name" value="Ricin_B_lectin"/>
    <property type="match status" value="1"/>
</dbReference>
<dbReference type="SMART" id="SM00458">
    <property type="entry name" value="RICIN"/>
    <property type="match status" value="1"/>
</dbReference>
<keyword evidence="3" id="KW-1185">Reference proteome</keyword>
<reference evidence="2 3" key="1">
    <citation type="submission" date="2024-04" db="EMBL/GenBank/DDBJ databases">
        <title>Tritrichomonas musculus Genome.</title>
        <authorList>
            <person name="Alves-Ferreira E."/>
            <person name="Grigg M."/>
            <person name="Lorenzi H."/>
            <person name="Galac M."/>
        </authorList>
    </citation>
    <scope>NUCLEOTIDE SEQUENCE [LARGE SCALE GENOMIC DNA]</scope>
    <source>
        <strain evidence="2 3">EAF2021</strain>
    </source>
</reference>
<dbReference type="Gene3D" id="2.80.10.50">
    <property type="match status" value="2"/>
</dbReference>
<protein>
    <recommendedName>
        <fullName evidence="1">Ricin B lectin domain-containing protein</fullName>
    </recommendedName>
</protein>
<dbReference type="Proteomes" id="UP001470230">
    <property type="component" value="Unassembled WGS sequence"/>
</dbReference>
<accession>A0ABR2KDJ3</accession>
<feature type="domain" description="Ricin B lectin" evidence="1">
    <location>
        <begin position="2"/>
        <end position="122"/>
    </location>
</feature>
<dbReference type="CDD" id="cd00161">
    <property type="entry name" value="beta-trefoil_Ricin-like"/>
    <property type="match status" value="1"/>
</dbReference>
<proteinExistence type="predicted"/>
<sequence>MEYYIVSYGNEHLCLDIQNNSKKKKAKIIATRFHGHPSQKWRIQGDLIYSVHSDLVLDIQCGEGCYKPIIQYPPHNGSNQTWTFYDDGSIRSPKGYCIQINSGNYVGTGTFFGGNFQKWKLVRCNEIDLKNVTINIFQLSINQSETNMLALH</sequence>
<dbReference type="SUPFAM" id="SSF50370">
    <property type="entry name" value="Ricin B-like lectins"/>
    <property type="match status" value="1"/>
</dbReference>
<evidence type="ECO:0000313" key="3">
    <source>
        <dbReference type="Proteomes" id="UP001470230"/>
    </source>
</evidence>
<gene>
    <name evidence="2" type="ORF">M9Y10_033888</name>
</gene>
<evidence type="ECO:0000259" key="1">
    <source>
        <dbReference type="SMART" id="SM00458"/>
    </source>
</evidence>
<name>A0ABR2KDJ3_9EUKA</name>
<dbReference type="InterPro" id="IPR000772">
    <property type="entry name" value="Ricin_B_lectin"/>
</dbReference>
<organism evidence="2 3">
    <name type="scientific">Tritrichomonas musculus</name>
    <dbReference type="NCBI Taxonomy" id="1915356"/>
    <lineage>
        <taxon>Eukaryota</taxon>
        <taxon>Metamonada</taxon>
        <taxon>Parabasalia</taxon>
        <taxon>Tritrichomonadida</taxon>
        <taxon>Tritrichomonadidae</taxon>
        <taxon>Tritrichomonas</taxon>
    </lineage>
</organism>
<comment type="caution">
    <text evidence="2">The sequence shown here is derived from an EMBL/GenBank/DDBJ whole genome shotgun (WGS) entry which is preliminary data.</text>
</comment>
<evidence type="ECO:0000313" key="2">
    <source>
        <dbReference type="EMBL" id="KAK8889144.1"/>
    </source>
</evidence>
<dbReference type="PROSITE" id="PS50231">
    <property type="entry name" value="RICIN_B_LECTIN"/>
    <property type="match status" value="1"/>
</dbReference>
<dbReference type="InterPro" id="IPR035992">
    <property type="entry name" value="Ricin_B-like_lectins"/>
</dbReference>
<dbReference type="EMBL" id="JAPFFF010000005">
    <property type="protein sequence ID" value="KAK8889144.1"/>
    <property type="molecule type" value="Genomic_DNA"/>
</dbReference>